<dbReference type="InterPro" id="IPR036390">
    <property type="entry name" value="WH_DNA-bd_sf"/>
</dbReference>
<proteinExistence type="predicted"/>
<evidence type="ECO:0000313" key="8">
    <source>
        <dbReference type="Proteomes" id="UP000663870"/>
    </source>
</evidence>
<dbReference type="AlphaFoldDB" id="A0A815CGN4"/>
<evidence type="ECO:0000259" key="5">
    <source>
        <dbReference type="PROSITE" id="PS50961"/>
    </source>
</evidence>
<dbReference type="SUPFAM" id="SSF54928">
    <property type="entry name" value="RNA-binding domain, RBD"/>
    <property type="match status" value="1"/>
</dbReference>
<protein>
    <recommendedName>
        <fullName evidence="5">HTH La-type RNA-binding domain-containing protein</fullName>
    </recommendedName>
</protein>
<dbReference type="InterPro" id="IPR006630">
    <property type="entry name" value="La_HTH"/>
</dbReference>
<dbReference type="GO" id="GO:0005829">
    <property type="term" value="C:cytosol"/>
    <property type="evidence" value="ECO:0007669"/>
    <property type="project" value="TreeGrafter"/>
</dbReference>
<accession>A0A815CGN4</accession>
<gene>
    <name evidence="7" type="ORF">JXQ802_LOCUS28801</name>
    <name evidence="6" type="ORF">PYM288_LOCUS11978</name>
</gene>
<dbReference type="Pfam" id="PF05383">
    <property type="entry name" value="La"/>
    <property type="match status" value="1"/>
</dbReference>
<evidence type="ECO:0000313" key="7">
    <source>
        <dbReference type="EMBL" id="CAF1287175.1"/>
    </source>
</evidence>
<name>A0A815CGN4_9BILA</name>
<dbReference type="Pfam" id="PF26088">
    <property type="entry name" value="RRM_LARP4"/>
    <property type="match status" value="1"/>
</dbReference>
<feature type="compositionally biased region" description="Polar residues" evidence="4">
    <location>
        <begin position="411"/>
        <end position="432"/>
    </location>
</feature>
<dbReference type="EMBL" id="CAJNOH010000214">
    <property type="protein sequence ID" value="CAF0948248.1"/>
    <property type="molecule type" value="Genomic_DNA"/>
</dbReference>
<dbReference type="EMBL" id="CAJNOL010001098">
    <property type="protein sequence ID" value="CAF1287175.1"/>
    <property type="molecule type" value="Genomic_DNA"/>
</dbReference>
<dbReference type="GO" id="GO:0010494">
    <property type="term" value="C:cytoplasmic stress granule"/>
    <property type="evidence" value="ECO:0007669"/>
    <property type="project" value="TreeGrafter"/>
</dbReference>
<dbReference type="SUPFAM" id="SSF46785">
    <property type="entry name" value="Winged helix' DNA-binding domain"/>
    <property type="match status" value="1"/>
</dbReference>
<organism evidence="7 8">
    <name type="scientific">Rotaria sordida</name>
    <dbReference type="NCBI Taxonomy" id="392033"/>
    <lineage>
        <taxon>Eukaryota</taxon>
        <taxon>Metazoa</taxon>
        <taxon>Spiralia</taxon>
        <taxon>Gnathifera</taxon>
        <taxon>Rotifera</taxon>
        <taxon>Eurotatoria</taxon>
        <taxon>Bdelloidea</taxon>
        <taxon>Philodinida</taxon>
        <taxon>Philodinidae</taxon>
        <taxon>Rotaria</taxon>
    </lineage>
</organism>
<dbReference type="InterPro" id="IPR036388">
    <property type="entry name" value="WH-like_DNA-bd_sf"/>
</dbReference>
<dbReference type="PROSITE" id="PS50961">
    <property type="entry name" value="HTH_LA"/>
    <property type="match status" value="1"/>
</dbReference>
<dbReference type="SMART" id="SM00715">
    <property type="entry name" value="LA"/>
    <property type="match status" value="1"/>
</dbReference>
<evidence type="ECO:0000256" key="2">
    <source>
        <dbReference type="ARBA" id="ARBA00022884"/>
    </source>
</evidence>
<evidence type="ECO:0000256" key="1">
    <source>
        <dbReference type="ARBA" id="ARBA00022553"/>
    </source>
</evidence>
<comment type="caution">
    <text evidence="7">The sequence shown here is derived from an EMBL/GenBank/DDBJ whole genome shotgun (WGS) entry which is preliminary data.</text>
</comment>
<dbReference type="Gene3D" id="3.30.70.330">
    <property type="match status" value="1"/>
</dbReference>
<dbReference type="Proteomes" id="UP000663870">
    <property type="component" value="Unassembled WGS sequence"/>
</dbReference>
<dbReference type="InterPro" id="IPR045180">
    <property type="entry name" value="La_dom_prot"/>
</dbReference>
<evidence type="ECO:0000256" key="4">
    <source>
        <dbReference type="SAM" id="MobiDB-lite"/>
    </source>
</evidence>
<feature type="domain" description="HTH La-type RNA-binding" evidence="5">
    <location>
        <begin position="74"/>
        <end position="164"/>
    </location>
</feature>
<keyword evidence="8" id="KW-1185">Reference proteome</keyword>
<dbReference type="InterPro" id="IPR058699">
    <property type="entry name" value="RRM_LARP4/4B"/>
</dbReference>
<reference evidence="7" key="1">
    <citation type="submission" date="2021-02" db="EMBL/GenBank/DDBJ databases">
        <authorList>
            <person name="Nowell W R."/>
        </authorList>
    </citation>
    <scope>NUCLEOTIDE SEQUENCE</scope>
</reference>
<dbReference type="InterPro" id="IPR035979">
    <property type="entry name" value="RBD_domain_sf"/>
</dbReference>
<feature type="region of interest" description="Disordered" evidence="4">
    <location>
        <begin position="411"/>
        <end position="442"/>
    </location>
</feature>
<keyword evidence="2 3" id="KW-0694">RNA-binding</keyword>
<dbReference type="GO" id="GO:0045727">
    <property type="term" value="P:positive regulation of translation"/>
    <property type="evidence" value="ECO:0007669"/>
    <property type="project" value="TreeGrafter"/>
</dbReference>
<sequence>MIGRGKKKKCRSDNNNIICFIQVHPSITNSFQVQQQFESTFTIINNRTNMFNITDQLSSVSDINYRTIPDHQLQLSPEQLREKLRKQLEYYFSRENMIHDSYLQSQMDADNYVPISLIANFKLVKRLTQDLQLIIDVLKESPSVEVDIEEKRVRSSDNPIYLPTRKRCIIILRNVPLDATENEILELFLNKSCPVSAIACERVLEFNHSDCWYVTFNSEDDAQNAFLYLTRESIFIRGQKILARMKACLWQKPVLSSNDNIKDSSIPKNSSLVSTQEQITPVYIQTLPTNHINQSSIVGNLSQQQTTFKPRHIQVLQQYLPMNYNSNILSHHPHNVPSTYLFTTNMQPLTMNYYSQTQFLNRNHSIFPINFWYKPPTTDSYSPMTYNIQSKSRVTTASKPRNTTKTISNQIELSNTNNHSNALLNSSQNSTSHSEDTKSSISHNETLLNQSSLQTIQAYSSDKSTIDDYQKSNNEYHSSMQISNDNICKLKSTEINNSLISQTIEQLPTTNDSIHQCD</sequence>
<evidence type="ECO:0000313" key="6">
    <source>
        <dbReference type="EMBL" id="CAF0948248.1"/>
    </source>
</evidence>
<dbReference type="Gene3D" id="1.10.10.10">
    <property type="entry name" value="Winged helix-like DNA-binding domain superfamily/Winged helix DNA-binding domain"/>
    <property type="match status" value="1"/>
</dbReference>
<dbReference type="PANTHER" id="PTHR22792">
    <property type="entry name" value="LUPUS LA PROTEIN-RELATED"/>
    <property type="match status" value="1"/>
</dbReference>
<keyword evidence="1" id="KW-0597">Phosphoprotein</keyword>
<dbReference type="PANTHER" id="PTHR22792:SF131">
    <property type="entry name" value="LA-RELATED PROTEIN LARP4B"/>
    <property type="match status" value="1"/>
</dbReference>
<evidence type="ECO:0000256" key="3">
    <source>
        <dbReference type="PROSITE-ProRule" id="PRU00332"/>
    </source>
</evidence>
<dbReference type="InterPro" id="IPR012677">
    <property type="entry name" value="Nucleotide-bd_a/b_plait_sf"/>
</dbReference>
<dbReference type="Proteomes" id="UP000663854">
    <property type="component" value="Unassembled WGS sequence"/>
</dbReference>
<dbReference type="GO" id="GO:0003730">
    <property type="term" value="F:mRNA 3'-UTR binding"/>
    <property type="evidence" value="ECO:0007669"/>
    <property type="project" value="TreeGrafter"/>
</dbReference>